<dbReference type="AlphaFoldDB" id="A0A1Y5I9A3"/>
<gene>
    <name evidence="2" type="ORF">BE221DRAFT_192767</name>
</gene>
<feature type="region of interest" description="Disordered" evidence="1">
    <location>
        <begin position="19"/>
        <end position="56"/>
    </location>
</feature>
<accession>A0A1Y5I9A3</accession>
<dbReference type="Proteomes" id="UP000195557">
    <property type="component" value="Unassembled WGS sequence"/>
</dbReference>
<reference evidence="2" key="1">
    <citation type="submission" date="2017-04" db="EMBL/GenBank/DDBJ databases">
        <title>Population genomics of picophytoplankton unveils novel chromosome hypervariability.</title>
        <authorList>
            <consortium name="DOE Joint Genome Institute"/>
            <person name="Blanc-Mathieu R."/>
            <person name="Krasovec M."/>
            <person name="Hebrard M."/>
            <person name="Yau S."/>
            <person name="Desgranges E."/>
            <person name="Martin J."/>
            <person name="Schackwitz W."/>
            <person name="Kuo A."/>
            <person name="Salin G."/>
            <person name="Donnadieu C."/>
            <person name="Desdevises Y."/>
            <person name="Sanchez-Ferandin S."/>
            <person name="Moreau H."/>
            <person name="Rivals E."/>
            <person name="Grigoriev I.V."/>
            <person name="Grimsley N."/>
            <person name="Eyre-Walker A."/>
            <person name="Piganeau G."/>
        </authorList>
    </citation>
    <scope>NUCLEOTIDE SEQUENCE [LARGE SCALE GENOMIC DNA]</scope>
    <source>
        <strain evidence="2">RCC 1115</strain>
    </source>
</reference>
<feature type="non-terminal residue" evidence="2">
    <location>
        <position position="56"/>
    </location>
</feature>
<proteinExistence type="predicted"/>
<feature type="compositionally biased region" description="Basic and acidic residues" evidence="1">
    <location>
        <begin position="40"/>
        <end position="56"/>
    </location>
</feature>
<evidence type="ECO:0000256" key="1">
    <source>
        <dbReference type="SAM" id="MobiDB-lite"/>
    </source>
</evidence>
<dbReference type="EMBL" id="KZ155785">
    <property type="protein sequence ID" value="OUS46076.1"/>
    <property type="molecule type" value="Genomic_DNA"/>
</dbReference>
<name>A0A1Y5I9A3_OSTTA</name>
<organism evidence="2">
    <name type="scientific">Ostreococcus tauri</name>
    <name type="common">Marine green alga</name>
    <dbReference type="NCBI Taxonomy" id="70448"/>
    <lineage>
        <taxon>Eukaryota</taxon>
        <taxon>Viridiplantae</taxon>
        <taxon>Chlorophyta</taxon>
        <taxon>Mamiellophyceae</taxon>
        <taxon>Mamiellales</taxon>
        <taxon>Bathycoccaceae</taxon>
        <taxon>Ostreococcus</taxon>
    </lineage>
</organism>
<protein>
    <submittedName>
        <fullName evidence="2">Uncharacterized protein</fullName>
    </submittedName>
</protein>
<sequence>MDRRADWWTEFKVAVRRDGAPLDRRPRGAGLGGVLRRGRERGEDAGDERVRRDGDG</sequence>
<evidence type="ECO:0000313" key="2">
    <source>
        <dbReference type="EMBL" id="OUS46076.1"/>
    </source>
</evidence>